<dbReference type="Gene3D" id="2.60.300.12">
    <property type="entry name" value="HesB-like domain"/>
    <property type="match status" value="1"/>
</dbReference>
<feature type="domain" description="Core" evidence="1">
    <location>
        <begin position="1"/>
        <end position="110"/>
    </location>
</feature>
<name>A0A0R2A5G4_9LACO</name>
<sequence>MKINIKDTAVTYLKKHVDFTKPVILALDDGSNKYSNLGGSCAIGDKFQLVVSDRPDPDFERPLVNDAGLQLYTSQAEEYFFTTGLNLKHQAGTLQLGDDSGLLDSAVTIQVAKSEEEAARERDEQKVTMKNQIC</sequence>
<keyword evidence="3" id="KW-1185">Reference proteome</keyword>
<reference evidence="2 3" key="1">
    <citation type="journal article" date="2015" name="Genome Announc.">
        <title>Expanding the biotechnology potential of lactobacilli through comparative genomics of 213 strains and associated genera.</title>
        <authorList>
            <person name="Sun Z."/>
            <person name="Harris H.M."/>
            <person name="McCann A."/>
            <person name="Guo C."/>
            <person name="Argimon S."/>
            <person name="Zhang W."/>
            <person name="Yang X."/>
            <person name="Jeffery I.B."/>
            <person name="Cooney J.C."/>
            <person name="Kagawa T.F."/>
            <person name="Liu W."/>
            <person name="Song Y."/>
            <person name="Salvetti E."/>
            <person name="Wrobel A."/>
            <person name="Rasinkangas P."/>
            <person name="Parkhill J."/>
            <person name="Rea M.C."/>
            <person name="O'Sullivan O."/>
            <person name="Ritari J."/>
            <person name="Douillard F.P."/>
            <person name="Paul Ross R."/>
            <person name="Yang R."/>
            <person name="Briner A.E."/>
            <person name="Felis G.E."/>
            <person name="de Vos W.M."/>
            <person name="Barrangou R."/>
            <person name="Klaenhammer T.R."/>
            <person name="Caufield P.W."/>
            <person name="Cui Y."/>
            <person name="Zhang H."/>
            <person name="O'Toole P.W."/>
        </authorList>
    </citation>
    <scope>NUCLEOTIDE SEQUENCE [LARGE SCALE GENOMIC DNA]</scope>
    <source>
        <strain evidence="2 3">DSM 20634</strain>
    </source>
</reference>
<dbReference type="AlphaFoldDB" id="A0A0R2A5G4"/>
<dbReference type="InterPro" id="IPR035903">
    <property type="entry name" value="HesB-like_dom_sf"/>
</dbReference>
<comment type="caution">
    <text evidence="2">The sequence shown here is derived from an EMBL/GenBank/DDBJ whole genome shotgun (WGS) entry which is preliminary data.</text>
</comment>
<evidence type="ECO:0000313" key="2">
    <source>
        <dbReference type="EMBL" id="KRM61829.1"/>
    </source>
</evidence>
<organism evidence="2 3">
    <name type="scientific">Paucilactobacillus vaccinostercus DSM 20634</name>
    <dbReference type="NCBI Taxonomy" id="1423813"/>
    <lineage>
        <taxon>Bacteria</taxon>
        <taxon>Bacillati</taxon>
        <taxon>Bacillota</taxon>
        <taxon>Bacilli</taxon>
        <taxon>Lactobacillales</taxon>
        <taxon>Lactobacillaceae</taxon>
        <taxon>Paucilactobacillus</taxon>
    </lineage>
</organism>
<gene>
    <name evidence="2" type="ORF">FC26_GL001271</name>
</gene>
<dbReference type="Pfam" id="PF01521">
    <property type="entry name" value="Fe-S_biosyn"/>
    <property type="match status" value="1"/>
</dbReference>
<dbReference type="OrthoDB" id="2187371at2"/>
<dbReference type="EMBL" id="AYYY01000020">
    <property type="protein sequence ID" value="KRM61829.1"/>
    <property type="molecule type" value="Genomic_DNA"/>
</dbReference>
<evidence type="ECO:0000259" key="1">
    <source>
        <dbReference type="Pfam" id="PF01521"/>
    </source>
</evidence>
<dbReference type="RefSeq" id="WP_057778212.1">
    <property type="nucleotide sequence ID" value="NZ_AYYY01000020.1"/>
</dbReference>
<evidence type="ECO:0000313" key="3">
    <source>
        <dbReference type="Proteomes" id="UP000051733"/>
    </source>
</evidence>
<proteinExistence type="predicted"/>
<protein>
    <recommendedName>
        <fullName evidence="1">Core domain-containing protein</fullName>
    </recommendedName>
</protein>
<accession>A0A0R2A5G4</accession>
<dbReference type="InterPro" id="IPR000361">
    <property type="entry name" value="ATAP_core_dom"/>
</dbReference>
<dbReference type="Proteomes" id="UP000051733">
    <property type="component" value="Unassembled WGS sequence"/>
</dbReference>
<dbReference type="PATRIC" id="fig|1423813.3.peg.1296"/>
<dbReference type="STRING" id="1423813.FC26_GL001271"/>
<dbReference type="SUPFAM" id="SSF89360">
    <property type="entry name" value="HesB-like domain"/>
    <property type="match status" value="1"/>
</dbReference>